<feature type="active site" evidence="1">
    <location>
        <position position="205"/>
    </location>
</feature>
<sequence>MRLCRHEGRVAELENLLIMAIYGSNYIESAGNNYDITAQLCKAVFRDESPDPEITLTVQNLSEYYPQVRYLRRENRPSDHESVVKSRREIIQHAKAFAAVIRFIMDGNEWTEDAILQTHEILHDGLDDDVLAGTYRHYEVAVKYEEPGQRREKASICLRARAVPAYMRDMVGRLNKMGAEMASDMPPFDRVGFAVRFHHQFVNIHPFGDGNGRMARIITNALLLTYAGRILPIGMTSYERRAYLMLCAEASRIFREEDMEVDFAEQTGHLHLAEAVGIWSRQAPLPAGYH</sequence>
<accession>A0AAE0N1R9</accession>
<reference evidence="4" key="2">
    <citation type="submission" date="2023-06" db="EMBL/GenBank/DDBJ databases">
        <authorList>
            <consortium name="Lawrence Berkeley National Laboratory"/>
            <person name="Haridas S."/>
            <person name="Hensen N."/>
            <person name="Bonometti L."/>
            <person name="Westerberg I."/>
            <person name="Brannstrom I.O."/>
            <person name="Guillou S."/>
            <person name="Cros-Aarteil S."/>
            <person name="Calhoun S."/>
            <person name="Kuo A."/>
            <person name="Mondo S."/>
            <person name="Pangilinan J."/>
            <person name="Riley R."/>
            <person name="LaButti K."/>
            <person name="Andreopoulos B."/>
            <person name="Lipzen A."/>
            <person name="Chen C."/>
            <person name="Yanf M."/>
            <person name="Daum C."/>
            <person name="Ng V."/>
            <person name="Clum A."/>
            <person name="Steindorff A."/>
            <person name="Ohm R."/>
            <person name="Martin F."/>
            <person name="Silar P."/>
            <person name="Natvig D."/>
            <person name="Lalanne C."/>
            <person name="Gautier V."/>
            <person name="Ament-velasquez S.L."/>
            <person name="Kruys A."/>
            <person name="Hutchinson M.I."/>
            <person name="Powell A.J."/>
            <person name="Barry K."/>
            <person name="Miller A.N."/>
            <person name="Grigoriev I.V."/>
            <person name="Debuchy R."/>
            <person name="Gladieux P."/>
            <person name="Thoren M.H."/>
            <person name="Johannesson H."/>
        </authorList>
    </citation>
    <scope>NUCLEOTIDE SEQUENCE</scope>
    <source>
        <strain evidence="4">CBS 232.78</strain>
    </source>
</reference>
<keyword evidence="2" id="KW-0547">Nucleotide-binding</keyword>
<reference evidence="4" key="1">
    <citation type="journal article" date="2023" name="Mol. Phylogenet. Evol.">
        <title>Genome-scale phylogeny and comparative genomics of the fungal order Sordariales.</title>
        <authorList>
            <person name="Hensen N."/>
            <person name="Bonometti L."/>
            <person name="Westerberg I."/>
            <person name="Brannstrom I.O."/>
            <person name="Guillou S."/>
            <person name="Cros-Aarteil S."/>
            <person name="Calhoun S."/>
            <person name="Haridas S."/>
            <person name="Kuo A."/>
            <person name="Mondo S."/>
            <person name="Pangilinan J."/>
            <person name="Riley R."/>
            <person name="LaButti K."/>
            <person name="Andreopoulos B."/>
            <person name="Lipzen A."/>
            <person name="Chen C."/>
            <person name="Yan M."/>
            <person name="Daum C."/>
            <person name="Ng V."/>
            <person name="Clum A."/>
            <person name="Steindorff A."/>
            <person name="Ohm R.A."/>
            <person name="Martin F."/>
            <person name="Silar P."/>
            <person name="Natvig D.O."/>
            <person name="Lalanne C."/>
            <person name="Gautier V."/>
            <person name="Ament-Velasquez S.L."/>
            <person name="Kruys A."/>
            <person name="Hutchinson M.I."/>
            <person name="Powell A.J."/>
            <person name="Barry K."/>
            <person name="Miller A.N."/>
            <person name="Grigoriev I.V."/>
            <person name="Debuchy R."/>
            <person name="Gladieux P."/>
            <person name="Hiltunen Thoren M."/>
            <person name="Johannesson H."/>
        </authorList>
    </citation>
    <scope>NUCLEOTIDE SEQUENCE</scope>
    <source>
        <strain evidence="4">CBS 232.78</strain>
    </source>
</reference>
<keyword evidence="2" id="KW-0067">ATP-binding</keyword>
<dbReference type="SUPFAM" id="SSF140931">
    <property type="entry name" value="Fic-like"/>
    <property type="match status" value="1"/>
</dbReference>
<comment type="caution">
    <text evidence="4">The sequence shown here is derived from an EMBL/GenBank/DDBJ whole genome shotgun (WGS) entry which is preliminary data.</text>
</comment>
<dbReference type="PANTHER" id="PTHR13504:SF38">
    <property type="entry name" value="FIDO DOMAIN-CONTAINING PROTEIN"/>
    <property type="match status" value="1"/>
</dbReference>
<protein>
    <submittedName>
        <fullName evidence="4">Fido domain-containing protein</fullName>
    </submittedName>
</protein>
<name>A0AAE0N1R9_9PEZI</name>
<evidence type="ECO:0000256" key="2">
    <source>
        <dbReference type="PIRSR" id="PIRSR640198-2"/>
    </source>
</evidence>
<dbReference type="Gene3D" id="1.10.3290.10">
    <property type="entry name" value="Fido-like domain"/>
    <property type="match status" value="1"/>
</dbReference>
<organism evidence="4 5">
    <name type="scientific">Podospora didyma</name>
    <dbReference type="NCBI Taxonomy" id="330526"/>
    <lineage>
        <taxon>Eukaryota</taxon>
        <taxon>Fungi</taxon>
        <taxon>Dikarya</taxon>
        <taxon>Ascomycota</taxon>
        <taxon>Pezizomycotina</taxon>
        <taxon>Sordariomycetes</taxon>
        <taxon>Sordariomycetidae</taxon>
        <taxon>Sordariales</taxon>
        <taxon>Podosporaceae</taxon>
        <taxon>Podospora</taxon>
    </lineage>
</organism>
<dbReference type="GO" id="GO:0005524">
    <property type="term" value="F:ATP binding"/>
    <property type="evidence" value="ECO:0007669"/>
    <property type="project" value="UniProtKB-KW"/>
</dbReference>
<evidence type="ECO:0000256" key="1">
    <source>
        <dbReference type="PIRSR" id="PIRSR640198-1"/>
    </source>
</evidence>
<dbReference type="InterPro" id="IPR003812">
    <property type="entry name" value="Fido"/>
</dbReference>
<gene>
    <name evidence="4" type="ORF">B0H63DRAFT_405142</name>
</gene>
<evidence type="ECO:0000259" key="3">
    <source>
        <dbReference type="PROSITE" id="PS51459"/>
    </source>
</evidence>
<dbReference type="EMBL" id="JAULSW010000011">
    <property type="protein sequence ID" value="KAK3367691.1"/>
    <property type="molecule type" value="Genomic_DNA"/>
</dbReference>
<dbReference type="PANTHER" id="PTHR13504">
    <property type="entry name" value="FIDO DOMAIN-CONTAINING PROTEIN DDB_G0283145"/>
    <property type="match status" value="1"/>
</dbReference>
<feature type="binding site" evidence="2">
    <location>
        <begin position="209"/>
        <end position="216"/>
    </location>
    <ligand>
        <name>ATP</name>
        <dbReference type="ChEBI" id="CHEBI:30616"/>
    </ligand>
</feature>
<evidence type="ECO:0000313" key="4">
    <source>
        <dbReference type="EMBL" id="KAK3367691.1"/>
    </source>
</evidence>
<keyword evidence="5" id="KW-1185">Reference proteome</keyword>
<dbReference type="Proteomes" id="UP001285441">
    <property type="component" value="Unassembled WGS sequence"/>
</dbReference>
<dbReference type="InterPro" id="IPR040198">
    <property type="entry name" value="Fido_containing"/>
</dbReference>
<evidence type="ECO:0000313" key="5">
    <source>
        <dbReference type="Proteomes" id="UP001285441"/>
    </source>
</evidence>
<dbReference type="PROSITE" id="PS51459">
    <property type="entry name" value="FIDO"/>
    <property type="match status" value="1"/>
</dbReference>
<dbReference type="InterPro" id="IPR036597">
    <property type="entry name" value="Fido-like_dom_sf"/>
</dbReference>
<dbReference type="AlphaFoldDB" id="A0AAE0N1R9"/>
<proteinExistence type="predicted"/>
<feature type="domain" description="Fido" evidence="3">
    <location>
        <begin position="110"/>
        <end position="266"/>
    </location>
</feature>
<dbReference type="Pfam" id="PF02661">
    <property type="entry name" value="Fic"/>
    <property type="match status" value="1"/>
</dbReference>